<dbReference type="OrthoDB" id="2669721at2759"/>
<protein>
    <submittedName>
        <fullName evidence="1">Uncharacterized protein</fullName>
    </submittedName>
</protein>
<reference evidence="1 2" key="1">
    <citation type="submission" date="2020-07" db="EMBL/GenBank/DDBJ databases">
        <title>Comparative genomics of pyrophilous fungi reveals a link between fire events and developmental genes.</title>
        <authorList>
            <consortium name="DOE Joint Genome Institute"/>
            <person name="Steindorff A.S."/>
            <person name="Carver A."/>
            <person name="Calhoun S."/>
            <person name="Stillman K."/>
            <person name="Liu H."/>
            <person name="Lipzen A."/>
            <person name="Pangilinan J."/>
            <person name="Labutti K."/>
            <person name="Bruns T.D."/>
            <person name="Grigoriev I.V."/>
        </authorList>
    </citation>
    <scope>NUCLEOTIDE SEQUENCE [LARGE SCALE GENOMIC DNA]</scope>
    <source>
        <strain evidence="1 2">CBS 144469</strain>
    </source>
</reference>
<keyword evidence="2" id="KW-1185">Reference proteome</keyword>
<accession>A0A8H6M8Z5</accession>
<proteinExistence type="predicted"/>
<evidence type="ECO:0000313" key="1">
    <source>
        <dbReference type="EMBL" id="KAF6757354.1"/>
    </source>
</evidence>
<gene>
    <name evidence="1" type="ORF">DFP72DRAFT_808974</name>
</gene>
<name>A0A8H6M8Z5_9AGAR</name>
<dbReference type="Proteomes" id="UP000521943">
    <property type="component" value="Unassembled WGS sequence"/>
</dbReference>
<dbReference type="AlphaFoldDB" id="A0A8H6M8Z5"/>
<organism evidence="1 2">
    <name type="scientific">Ephemerocybe angulata</name>
    <dbReference type="NCBI Taxonomy" id="980116"/>
    <lineage>
        <taxon>Eukaryota</taxon>
        <taxon>Fungi</taxon>
        <taxon>Dikarya</taxon>
        <taxon>Basidiomycota</taxon>
        <taxon>Agaricomycotina</taxon>
        <taxon>Agaricomycetes</taxon>
        <taxon>Agaricomycetidae</taxon>
        <taxon>Agaricales</taxon>
        <taxon>Agaricineae</taxon>
        <taxon>Psathyrellaceae</taxon>
        <taxon>Ephemerocybe</taxon>
    </lineage>
</organism>
<sequence length="113" mass="12509">MVGDLEPEPHPPANSIDFGDGYLLMAPKGTISTMDASELQAFAAFLRTTGQDSELQEVRTAPWARLLLPTGQIARTAWKELEKSEDKPLRISRMIKVKCLTSSLRSLYVDCVS</sequence>
<evidence type="ECO:0000313" key="2">
    <source>
        <dbReference type="Proteomes" id="UP000521943"/>
    </source>
</evidence>
<comment type="caution">
    <text evidence="1">The sequence shown here is derived from an EMBL/GenBank/DDBJ whole genome shotgun (WGS) entry which is preliminary data.</text>
</comment>
<dbReference type="EMBL" id="JACGCI010000022">
    <property type="protein sequence ID" value="KAF6757354.1"/>
    <property type="molecule type" value="Genomic_DNA"/>
</dbReference>